<evidence type="ECO:0000313" key="8">
    <source>
        <dbReference type="EMBL" id="MDF0593355.1"/>
    </source>
</evidence>
<keyword evidence="6" id="KW-0663">Pyridoxal phosphate</keyword>
<evidence type="ECO:0000256" key="4">
    <source>
        <dbReference type="ARBA" id="ARBA00022676"/>
    </source>
</evidence>
<dbReference type="InterPro" id="IPR052182">
    <property type="entry name" value="Glycogen/Maltodextrin_Phosph"/>
</dbReference>
<evidence type="ECO:0000256" key="7">
    <source>
        <dbReference type="ARBA" id="ARBA00023277"/>
    </source>
</evidence>
<dbReference type="Pfam" id="PF00343">
    <property type="entry name" value="Phosphorylase"/>
    <property type="match status" value="2"/>
</dbReference>
<dbReference type="SUPFAM" id="SSF53756">
    <property type="entry name" value="UDP-Glycosyltransferase/glycogen phosphorylase"/>
    <property type="match status" value="1"/>
</dbReference>
<name>A0ABT5XF60_9EURY</name>
<comment type="cofactor">
    <cofactor evidence="1">
        <name>pyridoxal 5'-phosphate</name>
        <dbReference type="ChEBI" id="CHEBI:597326"/>
    </cofactor>
</comment>
<evidence type="ECO:0000256" key="3">
    <source>
        <dbReference type="ARBA" id="ARBA00012591"/>
    </source>
</evidence>
<comment type="similarity">
    <text evidence="2">Belongs to the glycogen phosphorylase family.</text>
</comment>
<dbReference type="InterPro" id="IPR000811">
    <property type="entry name" value="Glyco_trans_35"/>
</dbReference>
<dbReference type="PANTHER" id="PTHR42655">
    <property type="entry name" value="GLYCOGEN PHOSPHORYLASE"/>
    <property type="match status" value="1"/>
</dbReference>
<evidence type="ECO:0000256" key="1">
    <source>
        <dbReference type="ARBA" id="ARBA00001933"/>
    </source>
</evidence>
<protein>
    <recommendedName>
        <fullName evidence="3">glycogen phosphorylase</fullName>
        <ecNumber evidence="3">2.4.1.1</ecNumber>
    </recommendedName>
</protein>
<reference evidence="8 9" key="1">
    <citation type="submission" date="2023-03" db="EMBL/GenBank/DDBJ databases">
        <title>Whole genome sequencing of Methanotrichaceae archaeon M04Ac.</title>
        <authorList>
            <person name="Khomyakova M.A."/>
            <person name="Merkel A.Y."/>
            <person name="Slobodkin A.I."/>
        </authorList>
    </citation>
    <scope>NUCLEOTIDE SEQUENCE [LARGE SCALE GENOMIC DNA]</scope>
    <source>
        <strain evidence="8 9">M04Ac</strain>
    </source>
</reference>
<keyword evidence="4" id="KW-0328">Glycosyltransferase</keyword>
<evidence type="ECO:0000256" key="6">
    <source>
        <dbReference type="ARBA" id="ARBA00022898"/>
    </source>
</evidence>
<dbReference type="InterPro" id="IPR035090">
    <property type="entry name" value="Pyridoxal_P_attach_site"/>
</dbReference>
<dbReference type="RefSeq" id="WP_316969060.1">
    <property type="nucleotide sequence ID" value="NZ_JARFPL010000018.1"/>
</dbReference>
<keyword evidence="5" id="KW-0808">Transferase</keyword>
<dbReference type="Proteomes" id="UP001215956">
    <property type="component" value="Unassembled WGS sequence"/>
</dbReference>
<dbReference type="EC" id="2.4.1.1" evidence="3"/>
<dbReference type="Gene3D" id="3.40.50.2000">
    <property type="entry name" value="Glycogen Phosphorylase B"/>
    <property type="match status" value="3"/>
</dbReference>
<dbReference type="InterPro" id="IPR011834">
    <property type="entry name" value="Agluc_phsphrylas"/>
</dbReference>
<organism evidence="8 9">
    <name type="scientific">Candidatus Methanocrinis alkalitolerans</name>
    <dbReference type="NCBI Taxonomy" id="3033395"/>
    <lineage>
        <taxon>Archaea</taxon>
        <taxon>Methanobacteriati</taxon>
        <taxon>Methanobacteriota</taxon>
        <taxon>Stenosarchaea group</taxon>
        <taxon>Methanomicrobia</taxon>
        <taxon>Methanotrichales</taxon>
        <taxon>Methanotrichaceae</taxon>
        <taxon>Methanocrinis</taxon>
    </lineage>
</organism>
<gene>
    <name evidence="8" type="primary">glgP</name>
    <name evidence="8" type="ORF">P0O24_07145</name>
</gene>
<evidence type="ECO:0000256" key="5">
    <source>
        <dbReference type="ARBA" id="ARBA00022679"/>
    </source>
</evidence>
<keyword evidence="9" id="KW-1185">Reference proteome</keyword>
<dbReference type="PROSITE" id="PS00102">
    <property type="entry name" value="PHOSPHORYLASE"/>
    <property type="match status" value="1"/>
</dbReference>
<proteinExistence type="inferred from homology"/>
<dbReference type="EMBL" id="JARFPL010000018">
    <property type="protein sequence ID" value="MDF0593355.1"/>
    <property type="molecule type" value="Genomic_DNA"/>
</dbReference>
<keyword evidence="7" id="KW-0119">Carbohydrate metabolism</keyword>
<dbReference type="NCBIfam" id="TIGR02094">
    <property type="entry name" value="more_P_ylases"/>
    <property type="match status" value="1"/>
</dbReference>
<accession>A0ABT5XF60</accession>
<evidence type="ECO:0000313" key="9">
    <source>
        <dbReference type="Proteomes" id="UP001215956"/>
    </source>
</evidence>
<evidence type="ECO:0000256" key="2">
    <source>
        <dbReference type="ARBA" id="ARBA00006047"/>
    </source>
</evidence>
<comment type="caution">
    <text evidence="8">The sequence shown here is derived from an EMBL/GenBank/DDBJ whole genome shotgun (WGS) entry which is preliminary data.</text>
</comment>
<sequence length="570" mass="64258">MVRDTNDNSSVAYFSMEIGLDEGINTYSGGLGVLAGDTISSAADFKVPMAAVTLLYRKGHFRQEIGADGWQREEAADWPVEEHLEEMDERTAVEVEGRRVHLRAWKRDVTGIDGFVVPVYFIDSDLPENSHWDRTLTHYLYGGDDHYRLSQEVILGIGGVRILRELGYDEIKSFHMNEGHAALLTLEILDETARAAGRREITEEDRKAVQEKCVFTTHTPVPAGHDKFSIDLARKVIGDRDDFFGLEGILYQGEVLNMTYLGLKMSRYINGVAKKHGEVSRLIFAGYCIDAITNGVHVGRWVSAPFAELFDRHIPMWRRDNFSLRYALSIPHGEVSSAHMEAKRRLLGYVREEAGVEMEEEVLTIGFARRATPYKRGDLIFRDADRLARISQEAGEVQLIFAGKAHPRDLGGKELIRRIFQAKESLRDDIKIAYLEDYSMTLGGMITSGVDLWLNTPEPPMEASGTSGMKAALNGVPSFSVLDGWWVEGHIEGLTGWSIGDPVRGRGEGRDNSRDAASLYKKLEGVIIPLFYQDKERFTDVMIHSIAINGSFFNTQRMMQEYVLNAYYLR</sequence>
<dbReference type="PANTHER" id="PTHR42655:SF1">
    <property type="entry name" value="GLYCOGEN PHOSPHORYLASE"/>
    <property type="match status" value="1"/>
</dbReference>